<keyword evidence="3 9" id="KW-0479">Metal-binding</keyword>
<feature type="binding site" description="in inhibited form" evidence="10">
    <location>
        <position position="91"/>
    </location>
    <ligand>
        <name>Zn(2+)</name>
        <dbReference type="ChEBI" id="CHEBI:29105"/>
        <label>2</label>
        <note>catalytic</note>
    </ligand>
</feature>
<dbReference type="InterPro" id="IPR036375">
    <property type="entry name" value="Hemopexin-like_dom_sf"/>
</dbReference>
<dbReference type="Proteomes" id="UP000663838">
    <property type="component" value="Unassembled WGS sequence"/>
</dbReference>
<evidence type="ECO:0000256" key="2">
    <source>
        <dbReference type="ARBA" id="ARBA00022670"/>
    </source>
</evidence>
<feature type="binding site" evidence="10">
    <location>
        <position position="200"/>
    </location>
    <ligand>
        <name>Ca(2+)</name>
        <dbReference type="ChEBI" id="CHEBI:29108"/>
        <label>3</label>
    </ligand>
</feature>
<dbReference type="GO" id="GO:0030198">
    <property type="term" value="P:extracellular matrix organization"/>
    <property type="evidence" value="ECO:0007669"/>
    <property type="project" value="TreeGrafter"/>
</dbReference>
<comment type="cofactor">
    <cofactor evidence="10">
        <name>Zn(2+)</name>
        <dbReference type="ChEBI" id="CHEBI:29105"/>
    </cofactor>
    <text evidence="10">Binds 2 Zn(2+) ions per subunit.</text>
</comment>
<dbReference type="EMBL" id="CAJOBS010000571">
    <property type="protein sequence ID" value="CAF4604224.1"/>
    <property type="molecule type" value="Genomic_DNA"/>
</dbReference>
<dbReference type="PANTHER" id="PTHR10201">
    <property type="entry name" value="MATRIX METALLOPROTEINASE"/>
    <property type="match status" value="1"/>
</dbReference>
<evidence type="ECO:0000313" key="15">
    <source>
        <dbReference type="EMBL" id="CAF4604224.1"/>
    </source>
</evidence>
<evidence type="ECO:0000256" key="12">
    <source>
        <dbReference type="SAM" id="SignalP"/>
    </source>
</evidence>
<keyword evidence="5" id="KW-0378">Hydrolase</keyword>
<comment type="similarity">
    <text evidence="1">Belongs to the peptidase M10A family.</text>
</comment>
<evidence type="ECO:0000256" key="9">
    <source>
        <dbReference type="PIRSR" id="PIRSR001191-2"/>
    </source>
</evidence>
<dbReference type="InterPro" id="IPR036365">
    <property type="entry name" value="PGBD-like_sf"/>
</dbReference>
<dbReference type="EMBL" id="CAJNYV010001034">
    <property type="protein sequence ID" value="CAF3399239.1"/>
    <property type="molecule type" value="Genomic_DNA"/>
</dbReference>
<feature type="binding site" evidence="10">
    <location>
        <position position="200"/>
    </location>
    <ligand>
        <name>Ca(2+)</name>
        <dbReference type="ChEBI" id="CHEBI:29108"/>
        <label>1</label>
    </ligand>
</feature>
<accession>A0A821C764</accession>
<evidence type="ECO:0000256" key="5">
    <source>
        <dbReference type="ARBA" id="ARBA00022801"/>
    </source>
</evidence>
<dbReference type="Gene3D" id="2.110.10.10">
    <property type="entry name" value="Hemopexin-like domain"/>
    <property type="match status" value="1"/>
</dbReference>
<dbReference type="SUPFAM" id="SSF50923">
    <property type="entry name" value="Hemopexin-like domain"/>
    <property type="match status" value="1"/>
</dbReference>
<keyword evidence="4 12" id="KW-0732">Signal</keyword>
<dbReference type="PROSITE" id="PS00028">
    <property type="entry name" value="ZINC_FINGER_C2H2_1"/>
    <property type="match status" value="1"/>
</dbReference>
<dbReference type="CDD" id="cd04278">
    <property type="entry name" value="ZnMc_MMP"/>
    <property type="match status" value="1"/>
</dbReference>
<feature type="region of interest" description="Disordered" evidence="11">
    <location>
        <begin position="262"/>
        <end position="311"/>
    </location>
</feature>
<dbReference type="InterPro" id="IPR001818">
    <property type="entry name" value="Pept_M10_metallopeptidase"/>
</dbReference>
<dbReference type="InterPro" id="IPR024079">
    <property type="entry name" value="MetalloPept_cat_dom_sf"/>
</dbReference>
<dbReference type="GO" id="GO:0006508">
    <property type="term" value="P:proteolysis"/>
    <property type="evidence" value="ECO:0007669"/>
    <property type="project" value="UniProtKB-KW"/>
</dbReference>
<evidence type="ECO:0000313" key="14">
    <source>
        <dbReference type="EMBL" id="CAF3399239.1"/>
    </source>
</evidence>
<feature type="binding site" evidence="10">
    <location>
        <position position="185"/>
    </location>
    <ligand>
        <name>Zn(2+)</name>
        <dbReference type="ChEBI" id="CHEBI:29105"/>
        <label>1</label>
    </ligand>
</feature>
<keyword evidence="6 9" id="KW-0862">Zinc</keyword>
<keyword evidence="2" id="KW-0645">Protease</keyword>
<dbReference type="InterPro" id="IPR013087">
    <property type="entry name" value="Znf_C2H2_type"/>
</dbReference>
<feature type="signal peptide" evidence="12">
    <location>
        <begin position="1"/>
        <end position="21"/>
    </location>
</feature>
<dbReference type="PANTHER" id="PTHR10201:SF291">
    <property type="entry name" value="MATRIX METALLOPROTEINASE 1, ISOFORM C-RELATED"/>
    <property type="match status" value="1"/>
</dbReference>
<feature type="binding site" evidence="10">
    <location>
        <position position="170"/>
    </location>
    <ligand>
        <name>Zn(2+)</name>
        <dbReference type="ChEBI" id="CHEBI:29105"/>
        <label>1</label>
    </ligand>
</feature>
<feature type="region of interest" description="Disordered" evidence="11">
    <location>
        <begin position="526"/>
        <end position="546"/>
    </location>
</feature>
<dbReference type="Pfam" id="PF00413">
    <property type="entry name" value="Peptidase_M10"/>
    <property type="match status" value="1"/>
</dbReference>
<feature type="compositionally biased region" description="Low complexity" evidence="11">
    <location>
        <begin position="267"/>
        <end position="310"/>
    </location>
</feature>
<comment type="caution">
    <text evidence="15">The sequence shown here is derived from an EMBL/GenBank/DDBJ whole genome shotgun (WGS) entry which is preliminary data.</text>
</comment>
<evidence type="ECO:0000256" key="11">
    <source>
        <dbReference type="SAM" id="MobiDB-lite"/>
    </source>
</evidence>
<dbReference type="Proteomes" id="UP000663865">
    <property type="component" value="Unassembled WGS sequence"/>
</dbReference>
<evidence type="ECO:0000313" key="16">
    <source>
        <dbReference type="Proteomes" id="UP000663838"/>
    </source>
</evidence>
<dbReference type="GO" id="GO:0008270">
    <property type="term" value="F:zinc ion binding"/>
    <property type="evidence" value="ECO:0007669"/>
    <property type="project" value="InterPro"/>
</dbReference>
<feature type="binding site" evidence="10">
    <location>
        <position position="371"/>
    </location>
    <ligand>
        <name>Ca(2+)</name>
        <dbReference type="ChEBI" id="CHEBI:29108"/>
        <label>5</label>
    </ligand>
</feature>
<dbReference type="SUPFAM" id="SSF55486">
    <property type="entry name" value="Metalloproteases ('zincins'), catalytic domain"/>
    <property type="match status" value="1"/>
</dbReference>
<dbReference type="InterPro" id="IPR006026">
    <property type="entry name" value="Peptidase_Metallo"/>
</dbReference>
<protein>
    <recommendedName>
        <fullName evidence="13">C2H2-type domain-containing protein</fullName>
    </recommendedName>
</protein>
<feature type="binding site" evidence="10">
    <location>
        <position position="178"/>
    </location>
    <ligand>
        <name>Ca(2+)</name>
        <dbReference type="ChEBI" id="CHEBI:29108"/>
        <label>3</label>
    </ligand>
</feature>
<feature type="binding site" evidence="10">
    <location>
        <position position="197"/>
    </location>
    <ligand>
        <name>Ca(2+)</name>
        <dbReference type="ChEBI" id="CHEBI:29108"/>
        <label>3</label>
    </ligand>
</feature>
<feature type="binding site" evidence="9">
    <location>
        <position position="223"/>
    </location>
    <ligand>
        <name>Zn(2+)</name>
        <dbReference type="ChEBI" id="CHEBI:29105"/>
        <label>2</label>
        <note>catalytic</note>
    </ligand>
</feature>
<feature type="binding site" evidence="9">
    <location>
        <position position="219"/>
    </location>
    <ligand>
        <name>Zn(2+)</name>
        <dbReference type="ChEBI" id="CHEBI:29105"/>
        <label>2</label>
        <note>catalytic</note>
    </ligand>
</feature>
<dbReference type="PRINTS" id="PR00138">
    <property type="entry name" value="MATRIXIN"/>
</dbReference>
<feature type="domain" description="C2H2-type" evidence="13">
    <location>
        <begin position="154"/>
        <end position="174"/>
    </location>
</feature>
<evidence type="ECO:0000256" key="10">
    <source>
        <dbReference type="PIRSR" id="PIRSR621190-2"/>
    </source>
</evidence>
<dbReference type="AlphaFoldDB" id="A0A821C764"/>
<keyword evidence="7" id="KW-0482">Metalloprotease</keyword>
<sequence length="546" mass="62273">MKQIGNIVLFVFVIFIDVSLSAKNSRKDSVVSEEDAVAWLNKYGYNPCLNSAVQCSLSFPSLMEEYQKRYRLKVTGKLDDATKKQMNRPRCGIADKPATLNAAAITTSKWSQSSLTYSLRGFPTQLSQTQTTNIIREAFQAWTDHVPLRIEPVCSTCSANFTINFFREQHSDAHAFDGPGGTLAHAFFPEDGRVHFDKDEAWTESFNDDRINLYLVAVHEIGHALGLDHTYNQDSIMFPSYQLMEKSNIIPRPDRDAIQGLYGKKQSSSGTTTTRPTATSAKSTTTTTTTTTTTRRVTATTRKSSTTIDTDTTHPRCRMTLDAALDHPDGTLYTFNAGIIWRYLPNEGTWDNRTTSYEQNFPKLPRQITGAVHDRRKDEFTFFTNKAAYSYGTGSQSRAVYRNEKSLPRNLYSSIVGAIYYHSEVHVVTSKAIRVFRVDNGYQLANQRELHDEFPGFTGTVTKAFTYGNLHHFFTTDRLVYVWSERLNSWKTFKKPMETNWFACLAAKTRSSSASQEDEQVPRHNYRNPVHHHQSHHRNHHRHQHN</sequence>
<dbReference type="GO" id="GO:0005615">
    <property type="term" value="C:extracellular space"/>
    <property type="evidence" value="ECO:0007669"/>
    <property type="project" value="TreeGrafter"/>
</dbReference>
<evidence type="ECO:0000256" key="3">
    <source>
        <dbReference type="ARBA" id="ARBA00022723"/>
    </source>
</evidence>
<name>A0A821C764_9BILA</name>
<dbReference type="InterPro" id="IPR033739">
    <property type="entry name" value="M10A_MMP"/>
</dbReference>
<dbReference type="GO" id="GO:0004222">
    <property type="term" value="F:metalloendopeptidase activity"/>
    <property type="evidence" value="ECO:0007669"/>
    <property type="project" value="InterPro"/>
</dbReference>
<feature type="binding site" evidence="9">
    <location>
        <position position="229"/>
    </location>
    <ligand>
        <name>Zn(2+)</name>
        <dbReference type="ChEBI" id="CHEBI:29105"/>
        <label>2</label>
        <note>catalytic</note>
    </ligand>
</feature>
<feature type="chain" id="PRO_5035622706" description="C2H2-type domain-containing protein" evidence="12">
    <location>
        <begin position="22"/>
        <end position="546"/>
    </location>
</feature>
<feature type="binding site" evidence="10">
    <location>
        <position position="237"/>
    </location>
    <ligand>
        <name>Zn(2+)</name>
        <dbReference type="ChEBI" id="CHEBI:29105"/>
        <label>2</label>
        <note>catalytic</note>
    </ligand>
</feature>
<evidence type="ECO:0000256" key="1">
    <source>
        <dbReference type="ARBA" id="ARBA00010370"/>
    </source>
</evidence>
<dbReference type="SMART" id="SM00235">
    <property type="entry name" value="ZnMc"/>
    <property type="match status" value="1"/>
</dbReference>
<dbReference type="GO" id="GO:0031012">
    <property type="term" value="C:extracellular matrix"/>
    <property type="evidence" value="ECO:0007669"/>
    <property type="project" value="InterPro"/>
</dbReference>
<feature type="binding site" evidence="10">
    <location>
        <position position="177"/>
    </location>
    <ligand>
        <name>Ca(2+)</name>
        <dbReference type="ChEBI" id="CHEBI:29108"/>
        <label>3</label>
    </ligand>
</feature>
<organism evidence="15 16">
    <name type="scientific">Rotaria socialis</name>
    <dbReference type="NCBI Taxonomy" id="392032"/>
    <lineage>
        <taxon>Eukaryota</taxon>
        <taxon>Metazoa</taxon>
        <taxon>Spiralia</taxon>
        <taxon>Gnathifera</taxon>
        <taxon>Rotifera</taxon>
        <taxon>Eurotatoria</taxon>
        <taxon>Bdelloidea</taxon>
        <taxon>Philodinida</taxon>
        <taxon>Philodinidae</taxon>
        <taxon>Rotaria</taxon>
    </lineage>
</organism>
<comment type="cofactor">
    <cofactor evidence="10">
        <name>Ca(2+)</name>
        <dbReference type="ChEBI" id="CHEBI:29108"/>
    </cofactor>
    <text evidence="10">Can bind about 5 Ca(2+) ions per subunit.</text>
</comment>
<evidence type="ECO:0000256" key="8">
    <source>
        <dbReference type="PIRSR" id="PIRSR001191-1"/>
    </source>
</evidence>
<evidence type="ECO:0000259" key="13">
    <source>
        <dbReference type="PROSITE" id="PS00028"/>
    </source>
</evidence>
<evidence type="ECO:0000256" key="6">
    <source>
        <dbReference type="ARBA" id="ARBA00022833"/>
    </source>
</evidence>
<dbReference type="Gene3D" id="3.40.390.10">
    <property type="entry name" value="Collagenase (Catalytic Domain)"/>
    <property type="match status" value="1"/>
</dbReference>
<reference evidence="15" key="1">
    <citation type="submission" date="2021-02" db="EMBL/GenBank/DDBJ databases">
        <authorList>
            <person name="Nowell W R."/>
        </authorList>
    </citation>
    <scope>NUCLEOTIDE SEQUENCE</scope>
</reference>
<feature type="binding site" evidence="10">
    <location>
        <position position="195"/>
    </location>
    <ligand>
        <name>Zn(2+)</name>
        <dbReference type="ChEBI" id="CHEBI:29105"/>
        <label>1</label>
    </ligand>
</feature>
<keyword evidence="10" id="KW-0106">Calcium</keyword>
<feature type="binding site" evidence="10">
    <location>
        <position position="324"/>
    </location>
    <ligand>
        <name>Ca(2+)</name>
        <dbReference type="ChEBI" id="CHEBI:29108"/>
        <label>5</label>
    </ligand>
</feature>
<proteinExistence type="inferred from homology"/>
<evidence type="ECO:0000256" key="7">
    <source>
        <dbReference type="ARBA" id="ARBA00023049"/>
    </source>
</evidence>
<feature type="binding site" evidence="10">
    <location>
        <position position="322"/>
    </location>
    <ligand>
        <name>Ca(2+)</name>
        <dbReference type="ChEBI" id="CHEBI:29108"/>
        <label>4</label>
    </ligand>
</feature>
<dbReference type="GO" id="GO:0030574">
    <property type="term" value="P:collagen catabolic process"/>
    <property type="evidence" value="ECO:0007669"/>
    <property type="project" value="TreeGrafter"/>
</dbReference>
<feature type="active site" evidence="8">
    <location>
        <position position="220"/>
    </location>
</feature>
<evidence type="ECO:0000256" key="4">
    <source>
        <dbReference type="ARBA" id="ARBA00022729"/>
    </source>
</evidence>
<dbReference type="SUPFAM" id="SSF47090">
    <property type="entry name" value="PGBD-like"/>
    <property type="match status" value="1"/>
</dbReference>
<feature type="binding site" evidence="10">
    <location>
        <position position="172"/>
    </location>
    <ligand>
        <name>Zn(2+)</name>
        <dbReference type="ChEBI" id="CHEBI:29105"/>
        <label>1</label>
    </ligand>
</feature>
<dbReference type="InterPro" id="IPR021190">
    <property type="entry name" value="Pept_M10A"/>
</dbReference>
<dbReference type="PIRSF" id="PIRSF001191">
    <property type="entry name" value="Peptidase_M10A_matrix"/>
    <property type="match status" value="1"/>
</dbReference>
<gene>
    <name evidence="14" type="ORF">KIK155_LOCUS7954</name>
    <name evidence="15" type="ORF">TOA249_LOCUS10821</name>
</gene>